<organism evidence="1 2">
    <name type="scientific">Obba rivulosa</name>
    <dbReference type="NCBI Taxonomy" id="1052685"/>
    <lineage>
        <taxon>Eukaryota</taxon>
        <taxon>Fungi</taxon>
        <taxon>Dikarya</taxon>
        <taxon>Basidiomycota</taxon>
        <taxon>Agaricomycotina</taxon>
        <taxon>Agaricomycetes</taxon>
        <taxon>Polyporales</taxon>
        <taxon>Gelatoporiaceae</taxon>
        <taxon>Obba</taxon>
    </lineage>
</organism>
<sequence>MTPGNDIASAPACYDPSLTGRWLGVSAASTTDFRTGVELGSYWVTYKPSKIWMAQYPPHVISLHPHISLHRFIVHMFGHRFLIVSASAALLGSAAAVTYTRTITQFVIDDVTLQMF</sequence>
<keyword evidence="2" id="KW-1185">Reference proteome</keyword>
<proteinExistence type="predicted"/>
<name>A0A8E2AX15_9APHY</name>
<protein>
    <submittedName>
        <fullName evidence="1">Uncharacterized protein</fullName>
    </submittedName>
</protein>
<dbReference type="Proteomes" id="UP000250043">
    <property type="component" value="Unassembled WGS sequence"/>
</dbReference>
<evidence type="ECO:0000313" key="2">
    <source>
        <dbReference type="Proteomes" id="UP000250043"/>
    </source>
</evidence>
<dbReference type="AlphaFoldDB" id="A0A8E2AX15"/>
<gene>
    <name evidence="1" type="ORF">OBBRIDRAFT_652386</name>
</gene>
<accession>A0A8E2AX15</accession>
<dbReference type="EMBL" id="KV722421">
    <property type="protein sequence ID" value="OCH89672.1"/>
    <property type="molecule type" value="Genomic_DNA"/>
</dbReference>
<evidence type="ECO:0000313" key="1">
    <source>
        <dbReference type="EMBL" id="OCH89672.1"/>
    </source>
</evidence>
<reference evidence="1 2" key="1">
    <citation type="submission" date="2016-07" db="EMBL/GenBank/DDBJ databases">
        <title>Draft genome of the white-rot fungus Obba rivulosa 3A-2.</title>
        <authorList>
            <consortium name="DOE Joint Genome Institute"/>
            <person name="Miettinen O."/>
            <person name="Riley R."/>
            <person name="Acob R."/>
            <person name="Barry K."/>
            <person name="Cullen D."/>
            <person name="De Vries R."/>
            <person name="Hainaut M."/>
            <person name="Hatakka A."/>
            <person name="Henrissat B."/>
            <person name="Hilden K."/>
            <person name="Kuo R."/>
            <person name="Labutti K."/>
            <person name="Lipzen A."/>
            <person name="Makela M.R."/>
            <person name="Sandor L."/>
            <person name="Spatafora J.W."/>
            <person name="Grigoriev I.V."/>
            <person name="Hibbett D.S."/>
        </authorList>
    </citation>
    <scope>NUCLEOTIDE SEQUENCE [LARGE SCALE GENOMIC DNA]</scope>
    <source>
        <strain evidence="1 2">3A-2</strain>
    </source>
</reference>